<dbReference type="GO" id="GO:0005524">
    <property type="term" value="F:ATP binding"/>
    <property type="evidence" value="ECO:0007669"/>
    <property type="project" value="UniProtKB-KW"/>
</dbReference>
<feature type="chain" id="PRO_5042202478" evidence="4">
    <location>
        <begin position="22"/>
        <end position="560"/>
    </location>
</feature>
<dbReference type="PROSITE" id="PS00329">
    <property type="entry name" value="HSP70_2"/>
    <property type="match status" value="1"/>
</dbReference>
<dbReference type="PROSITE" id="PS01036">
    <property type="entry name" value="HSP70_3"/>
    <property type="match status" value="1"/>
</dbReference>
<dbReference type="Gene3D" id="2.60.34.10">
    <property type="entry name" value="Substrate Binding Domain Of DNAk, Chain A, domain 1"/>
    <property type="match status" value="1"/>
</dbReference>
<dbReference type="GO" id="GO:0140662">
    <property type="term" value="F:ATP-dependent protein folding chaperone"/>
    <property type="evidence" value="ECO:0007669"/>
    <property type="project" value="InterPro"/>
</dbReference>
<keyword evidence="4" id="KW-0732">Signal</keyword>
<reference evidence="5" key="2">
    <citation type="journal article" date="2024" name="Plant">
        <title>Genomic evolution and insights into agronomic trait innovations of Sesamum species.</title>
        <authorList>
            <person name="Miao H."/>
            <person name="Wang L."/>
            <person name="Qu L."/>
            <person name="Liu H."/>
            <person name="Sun Y."/>
            <person name="Le M."/>
            <person name="Wang Q."/>
            <person name="Wei S."/>
            <person name="Zheng Y."/>
            <person name="Lin W."/>
            <person name="Duan Y."/>
            <person name="Cao H."/>
            <person name="Xiong S."/>
            <person name="Wang X."/>
            <person name="Wei L."/>
            <person name="Li C."/>
            <person name="Ma Q."/>
            <person name="Ju M."/>
            <person name="Zhao R."/>
            <person name="Li G."/>
            <person name="Mu C."/>
            <person name="Tian Q."/>
            <person name="Mei H."/>
            <person name="Zhang T."/>
            <person name="Gao T."/>
            <person name="Zhang H."/>
        </authorList>
    </citation>
    <scope>NUCLEOTIDE SEQUENCE</scope>
    <source>
        <strain evidence="5">K16</strain>
    </source>
</reference>
<dbReference type="AlphaFoldDB" id="A0AAE1VV87"/>
<dbReference type="SUPFAM" id="SSF100934">
    <property type="entry name" value="Heat shock protein 70kD (HSP70), C-terminal subdomain"/>
    <property type="match status" value="1"/>
</dbReference>
<dbReference type="Gene3D" id="1.20.1270.10">
    <property type="match status" value="1"/>
</dbReference>
<dbReference type="InterPro" id="IPR029047">
    <property type="entry name" value="HSP70_peptide-bd_sf"/>
</dbReference>
<proteinExistence type="inferred from homology"/>
<dbReference type="PROSITE" id="PS00297">
    <property type="entry name" value="HSP70_1"/>
    <property type="match status" value="1"/>
</dbReference>
<dbReference type="FunFam" id="2.60.34.10:FF:000014">
    <property type="entry name" value="Chaperone protein DnaK HSP70"/>
    <property type="match status" value="1"/>
</dbReference>
<dbReference type="PANTHER" id="PTHR19375">
    <property type="entry name" value="HEAT SHOCK PROTEIN 70KDA"/>
    <property type="match status" value="1"/>
</dbReference>
<dbReference type="Gene3D" id="3.30.420.40">
    <property type="match status" value="4"/>
</dbReference>
<dbReference type="InterPro" id="IPR018181">
    <property type="entry name" value="Heat_shock_70_CS"/>
</dbReference>
<dbReference type="InterPro" id="IPR013126">
    <property type="entry name" value="Hsp_70_fam"/>
</dbReference>
<dbReference type="EMBL" id="JACGWL010000812">
    <property type="protein sequence ID" value="KAK4381787.1"/>
    <property type="molecule type" value="Genomic_DNA"/>
</dbReference>
<evidence type="ECO:0000313" key="6">
    <source>
        <dbReference type="Proteomes" id="UP001289374"/>
    </source>
</evidence>
<dbReference type="SUPFAM" id="SSF53067">
    <property type="entry name" value="Actin-like ATPase domain"/>
    <property type="match status" value="2"/>
</dbReference>
<sequence>MGFKNLLFCFLLLFVSGIAIAAQDSQQRDLGTVIGIDLGTTYSCVGVYTNDRLIGEAAKNQAALNPEHTVFDVKRLIGRKFDDPEVQRDMKMLPYQVVNKDGKPYVQVKTKDGEVKVFSPEEISAMVLRKMKETAESYLGKKVHDAVVTVPAYFNDAQRQATKDAGAIAGLNVVRMINEPTAAAIAYGLDKEGEEKNILVFDLGGGTFDVSILSMDNGVFELIKKKHNKDISQDKKALGKLRKECERAKRALSSQHQVRVEIESLFDGKDFSESLTRARFEELNMDLFRKTMDPVKKALKDAKLKVSDIHEIVLVGGSTRIPKVQQLLKEYFGGKEPNKGVNPDEAVAHGATIQGGIISGEETKDVLVLDVNPLSLGIGTVGGVMTKLIPRNTGIPTKRSQLFTTYQDQQTTVSIKVYQGERAMAKDCHELGQLELSGIPPAPRGVPQIEVTFEVDVNGILHVTAQDKAGKRSKSITITNDNGRLSEEEIRSMVLEAEEFAEEDRKTRERVEARNKLETYVFNMKSAINDDDKLANKIEADDKEKTENALRDAVEWLEKQ</sequence>
<comment type="similarity">
    <text evidence="3">Belongs to the heat shock protein 70 family.</text>
</comment>
<dbReference type="Pfam" id="PF00012">
    <property type="entry name" value="HSP70"/>
    <property type="match status" value="2"/>
</dbReference>
<dbReference type="FunFam" id="3.90.640.10:FF:000002">
    <property type="entry name" value="Heat shock 70 kDa"/>
    <property type="match status" value="1"/>
</dbReference>
<evidence type="ECO:0000256" key="3">
    <source>
        <dbReference type="RuleBase" id="RU003322"/>
    </source>
</evidence>
<evidence type="ECO:0000256" key="4">
    <source>
        <dbReference type="SAM" id="SignalP"/>
    </source>
</evidence>
<name>A0AAE1VV87_9LAMI</name>
<reference evidence="5" key="1">
    <citation type="submission" date="2020-06" db="EMBL/GenBank/DDBJ databases">
        <authorList>
            <person name="Li T."/>
            <person name="Hu X."/>
            <person name="Zhang T."/>
            <person name="Song X."/>
            <person name="Zhang H."/>
            <person name="Dai N."/>
            <person name="Sheng W."/>
            <person name="Hou X."/>
            <person name="Wei L."/>
        </authorList>
    </citation>
    <scope>NUCLEOTIDE SEQUENCE</scope>
    <source>
        <strain evidence="5">K16</strain>
        <tissue evidence="5">Leaf</tissue>
    </source>
</reference>
<organism evidence="5 6">
    <name type="scientific">Sesamum angolense</name>
    <dbReference type="NCBI Taxonomy" id="2727404"/>
    <lineage>
        <taxon>Eukaryota</taxon>
        <taxon>Viridiplantae</taxon>
        <taxon>Streptophyta</taxon>
        <taxon>Embryophyta</taxon>
        <taxon>Tracheophyta</taxon>
        <taxon>Spermatophyta</taxon>
        <taxon>Magnoliopsida</taxon>
        <taxon>eudicotyledons</taxon>
        <taxon>Gunneridae</taxon>
        <taxon>Pentapetalae</taxon>
        <taxon>asterids</taxon>
        <taxon>lamiids</taxon>
        <taxon>Lamiales</taxon>
        <taxon>Pedaliaceae</taxon>
        <taxon>Sesamum</taxon>
    </lineage>
</organism>
<keyword evidence="1 3" id="KW-0547">Nucleotide-binding</keyword>
<dbReference type="FunFam" id="3.30.30.30:FF:000001">
    <property type="entry name" value="heat shock 70 kDa protein-like"/>
    <property type="match status" value="1"/>
</dbReference>
<comment type="caution">
    <text evidence="5">The sequence shown here is derived from an EMBL/GenBank/DDBJ whole genome shotgun (WGS) entry which is preliminary data.</text>
</comment>
<accession>A0AAE1VV87</accession>
<keyword evidence="6" id="KW-1185">Reference proteome</keyword>
<keyword evidence="2 3" id="KW-0067">ATP-binding</keyword>
<evidence type="ECO:0000256" key="1">
    <source>
        <dbReference type="ARBA" id="ARBA00022741"/>
    </source>
</evidence>
<protein>
    <submittedName>
        <fullName evidence="5">Luminal-binding protein 5</fullName>
    </submittedName>
</protein>
<evidence type="ECO:0000313" key="5">
    <source>
        <dbReference type="EMBL" id="KAK4381787.1"/>
    </source>
</evidence>
<dbReference type="InterPro" id="IPR043129">
    <property type="entry name" value="ATPase_NBD"/>
</dbReference>
<dbReference type="SUPFAM" id="SSF100920">
    <property type="entry name" value="Heat shock protein 70kD (HSP70), peptide-binding domain"/>
    <property type="match status" value="1"/>
</dbReference>
<dbReference type="Proteomes" id="UP001289374">
    <property type="component" value="Unassembled WGS sequence"/>
</dbReference>
<gene>
    <name evidence="5" type="ORF">Sango_2934400</name>
</gene>
<dbReference type="Gene3D" id="3.90.640.10">
    <property type="entry name" value="Actin, Chain A, domain 4"/>
    <property type="match status" value="1"/>
</dbReference>
<dbReference type="InterPro" id="IPR029048">
    <property type="entry name" value="HSP70_C_sf"/>
</dbReference>
<dbReference type="PRINTS" id="PR00301">
    <property type="entry name" value="HEATSHOCK70"/>
</dbReference>
<evidence type="ECO:0000256" key="2">
    <source>
        <dbReference type="ARBA" id="ARBA00022840"/>
    </source>
</evidence>
<feature type="signal peptide" evidence="4">
    <location>
        <begin position="1"/>
        <end position="21"/>
    </location>
</feature>